<gene>
    <name evidence="1" type="ORF">EZS28_032665</name>
</gene>
<dbReference type="Proteomes" id="UP000324800">
    <property type="component" value="Unassembled WGS sequence"/>
</dbReference>
<evidence type="ECO:0000313" key="2">
    <source>
        <dbReference type="Proteomes" id="UP000324800"/>
    </source>
</evidence>
<name>A0A5J4UN12_9EUKA</name>
<dbReference type="EMBL" id="SNRW01014144">
    <property type="protein sequence ID" value="KAA6371807.1"/>
    <property type="molecule type" value="Genomic_DNA"/>
</dbReference>
<sequence length="115" mass="12682">MRLNTALSGRGQRNEFQQFMRANIFQLGSGFGQQAPMNLKVNTGYNTGKTQGANASGGWRRGANLVQNGTQNWSQNGKRIYMLNVQGIKQKGHRPRLEAAGLMATTAPIMTQKQE</sequence>
<protein>
    <submittedName>
        <fullName evidence="1">Uncharacterized protein</fullName>
    </submittedName>
</protein>
<proteinExistence type="predicted"/>
<dbReference type="AlphaFoldDB" id="A0A5J4UN12"/>
<reference evidence="1 2" key="1">
    <citation type="submission" date="2019-03" db="EMBL/GenBank/DDBJ databases">
        <title>Single cell metagenomics reveals metabolic interactions within the superorganism composed of flagellate Streblomastix strix and complex community of Bacteroidetes bacteria on its surface.</title>
        <authorList>
            <person name="Treitli S.C."/>
            <person name="Kolisko M."/>
            <person name="Husnik F."/>
            <person name="Keeling P."/>
            <person name="Hampl V."/>
        </authorList>
    </citation>
    <scope>NUCLEOTIDE SEQUENCE [LARGE SCALE GENOMIC DNA]</scope>
    <source>
        <strain evidence="1">ST1C</strain>
    </source>
</reference>
<organism evidence="1 2">
    <name type="scientific">Streblomastix strix</name>
    <dbReference type="NCBI Taxonomy" id="222440"/>
    <lineage>
        <taxon>Eukaryota</taxon>
        <taxon>Metamonada</taxon>
        <taxon>Preaxostyla</taxon>
        <taxon>Oxymonadida</taxon>
        <taxon>Streblomastigidae</taxon>
        <taxon>Streblomastix</taxon>
    </lineage>
</organism>
<comment type="caution">
    <text evidence="1">The sequence shown here is derived from an EMBL/GenBank/DDBJ whole genome shotgun (WGS) entry which is preliminary data.</text>
</comment>
<evidence type="ECO:0000313" key="1">
    <source>
        <dbReference type="EMBL" id="KAA6371807.1"/>
    </source>
</evidence>
<accession>A0A5J4UN12</accession>